<dbReference type="EMBL" id="FWEV01000169">
    <property type="protein sequence ID" value="SLM30876.1"/>
    <property type="molecule type" value="Genomic_DNA"/>
</dbReference>
<protein>
    <submittedName>
        <fullName evidence="2">Uncharacterized protein</fullName>
    </submittedName>
</protein>
<evidence type="ECO:0000256" key="1">
    <source>
        <dbReference type="SAM" id="MobiDB-lite"/>
    </source>
</evidence>
<evidence type="ECO:0000313" key="2">
    <source>
        <dbReference type="EMBL" id="SLM30876.1"/>
    </source>
</evidence>
<dbReference type="Proteomes" id="UP000191931">
    <property type="component" value="Unassembled WGS sequence"/>
</dbReference>
<proteinExistence type="predicted"/>
<dbReference type="AlphaFoldDB" id="A0A1W1HEM0"/>
<sequence length="85" mass="9749">MANKNNKDQGTPEQMTKDENLSAESVDPEIVDSKEENLIDDAVKFINEKASEVIYKGHEEIGRYILEKFYDDDIKEATSKNPKKK</sequence>
<feature type="region of interest" description="Disordered" evidence="1">
    <location>
        <begin position="1"/>
        <end position="33"/>
    </location>
</feature>
<reference evidence="2 3" key="1">
    <citation type="submission" date="2017-03" db="EMBL/GenBank/DDBJ databases">
        <authorList>
            <person name="Afonso C.L."/>
            <person name="Miller P.J."/>
            <person name="Scott M.A."/>
            <person name="Spackman E."/>
            <person name="Goraichik I."/>
            <person name="Dimitrov K.M."/>
            <person name="Suarez D.L."/>
            <person name="Swayne D.E."/>
        </authorList>
    </citation>
    <scope>NUCLEOTIDE SEQUENCE [LARGE SCALE GENOMIC DNA]</scope>
    <source>
        <strain evidence="2">PRJEB14757</strain>
    </source>
</reference>
<dbReference type="RefSeq" id="WP_080809455.1">
    <property type="nucleotide sequence ID" value="NZ_LT828567.1"/>
</dbReference>
<evidence type="ECO:0000313" key="3">
    <source>
        <dbReference type="Proteomes" id="UP000191931"/>
    </source>
</evidence>
<gene>
    <name evidence="2" type="ORF">MTBBW1_2500025</name>
</gene>
<name>A0A1W1HEM0_9BACT</name>
<accession>A0A1W1HEM0</accession>
<keyword evidence="3" id="KW-1185">Reference proteome</keyword>
<organism evidence="2 3">
    <name type="scientific">Desulfamplus magnetovallimortis</name>
    <dbReference type="NCBI Taxonomy" id="1246637"/>
    <lineage>
        <taxon>Bacteria</taxon>
        <taxon>Pseudomonadati</taxon>
        <taxon>Thermodesulfobacteriota</taxon>
        <taxon>Desulfobacteria</taxon>
        <taxon>Desulfobacterales</taxon>
        <taxon>Desulfobacteraceae</taxon>
        <taxon>Desulfamplus</taxon>
    </lineage>
</organism>